<feature type="compositionally biased region" description="Low complexity" evidence="1">
    <location>
        <begin position="137"/>
        <end position="146"/>
    </location>
</feature>
<dbReference type="InterPro" id="IPR003772">
    <property type="entry name" value="YceD"/>
</dbReference>
<sequence>MSPEFSRPLAIARIGPPGRRESLVATPAECAALAERFAIPAIHSLEAELSLAPANGGTVVAEGRLRAEVVQSCVVTLDPVDQAVDVALHLRFIPEGDEPSDDPDTPDEIEIQAGMIDLGEAVAEQLSLALDPYPRAPGAALPAHLAPPEEPVREPAKVHPFAALKPRGQPE</sequence>
<dbReference type="Proteomes" id="UP001196068">
    <property type="component" value="Unassembled WGS sequence"/>
</dbReference>
<dbReference type="Pfam" id="PF02620">
    <property type="entry name" value="YceD"/>
    <property type="match status" value="1"/>
</dbReference>
<gene>
    <name evidence="2" type="ORF">GXW79_16370</name>
</gene>
<protein>
    <submittedName>
        <fullName evidence="2">DUF177 domain-containing protein</fullName>
    </submittedName>
</protein>
<feature type="region of interest" description="Disordered" evidence="1">
    <location>
        <begin position="137"/>
        <end position="171"/>
    </location>
</feature>
<evidence type="ECO:0000256" key="1">
    <source>
        <dbReference type="SAM" id="MobiDB-lite"/>
    </source>
</evidence>
<evidence type="ECO:0000313" key="3">
    <source>
        <dbReference type="Proteomes" id="UP001196068"/>
    </source>
</evidence>
<accession>A0AAF1JYD7</accession>
<reference evidence="2" key="2">
    <citation type="journal article" date="2021" name="Syst. Appl. Microbiol.">
        <title>Roseomonas hellenica sp. nov., isolated from roots of wild-growing Alkanna tinctoria.</title>
        <authorList>
            <person name="Rat A."/>
            <person name="Naranjo H.D."/>
            <person name="Lebbe L."/>
            <person name="Cnockaert M."/>
            <person name="Krigas N."/>
            <person name="Grigoriadou K."/>
            <person name="Maloupa E."/>
            <person name="Willems A."/>
        </authorList>
    </citation>
    <scope>NUCLEOTIDE SEQUENCE</scope>
    <source>
        <strain evidence="2">LMG 28251</strain>
    </source>
</reference>
<comment type="caution">
    <text evidence="2">The sequence shown here is derived from an EMBL/GenBank/DDBJ whole genome shotgun (WGS) entry which is preliminary data.</text>
</comment>
<proteinExistence type="predicted"/>
<reference evidence="2" key="1">
    <citation type="submission" date="2020-01" db="EMBL/GenBank/DDBJ databases">
        <authorList>
            <person name="Rat A."/>
        </authorList>
    </citation>
    <scope>NUCLEOTIDE SEQUENCE</scope>
    <source>
        <strain evidence="2">LMG 28251</strain>
    </source>
</reference>
<dbReference type="RefSeq" id="WP_211875517.1">
    <property type="nucleotide sequence ID" value="NZ_JAAEDH010000020.1"/>
</dbReference>
<evidence type="ECO:0000313" key="2">
    <source>
        <dbReference type="EMBL" id="MBR0656656.1"/>
    </source>
</evidence>
<organism evidence="2 3">
    <name type="scientific">Plastoroseomonas arctica</name>
    <dbReference type="NCBI Taxonomy" id="1509237"/>
    <lineage>
        <taxon>Bacteria</taxon>
        <taxon>Pseudomonadati</taxon>
        <taxon>Pseudomonadota</taxon>
        <taxon>Alphaproteobacteria</taxon>
        <taxon>Acetobacterales</taxon>
        <taxon>Acetobacteraceae</taxon>
        <taxon>Plastoroseomonas</taxon>
    </lineage>
</organism>
<keyword evidence="3" id="KW-1185">Reference proteome</keyword>
<dbReference type="AlphaFoldDB" id="A0AAF1JYD7"/>
<name>A0AAF1JYD7_9PROT</name>
<dbReference type="EMBL" id="JAAEDH010000020">
    <property type="protein sequence ID" value="MBR0656656.1"/>
    <property type="molecule type" value="Genomic_DNA"/>
</dbReference>